<comment type="function">
    <text evidence="1">Catalyzes both the ATP-dependent activation of exogenously supplied lipoate to lipoyl-AMP and the transfer of the activated lipoyl onto the lipoyl domains of lipoate-dependent enzymes.</text>
</comment>
<evidence type="ECO:0000313" key="7">
    <source>
        <dbReference type="Proteomes" id="UP000053424"/>
    </source>
</evidence>
<dbReference type="AlphaFoldDB" id="A0A0C2Y248"/>
<dbReference type="PROSITE" id="PS51733">
    <property type="entry name" value="BPL_LPL_CATALYTIC"/>
    <property type="match status" value="1"/>
</dbReference>
<reference evidence="7" key="2">
    <citation type="submission" date="2015-01" db="EMBL/GenBank/DDBJ databases">
        <title>Evolutionary Origins and Diversification of the Mycorrhizal Mutualists.</title>
        <authorList>
            <consortium name="DOE Joint Genome Institute"/>
            <consortium name="Mycorrhizal Genomics Consortium"/>
            <person name="Kohler A."/>
            <person name="Kuo A."/>
            <person name="Nagy L.G."/>
            <person name="Floudas D."/>
            <person name="Copeland A."/>
            <person name="Barry K.W."/>
            <person name="Cichocki N."/>
            <person name="Veneault-Fourrey C."/>
            <person name="LaButti K."/>
            <person name="Lindquist E.A."/>
            <person name="Lipzen A."/>
            <person name="Lundell T."/>
            <person name="Morin E."/>
            <person name="Murat C."/>
            <person name="Riley R."/>
            <person name="Ohm R."/>
            <person name="Sun H."/>
            <person name="Tunlid A."/>
            <person name="Henrissat B."/>
            <person name="Grigoriev I.V."/>
            <person name="Hibbett D.S."/>
            <person name="Martin F."/>
        </authorList>
    </citation>
    <scope>NUCLEOTIDE SEQUENCE [LARGE SCALE GENOMIC DNA]</scope>
    <source>
        <strain evidence="7">h7</strain>
    </source>
</reference>
<dbReference type="STRING" id="686832.A0A0C2Y248"/>
<dbReference type="Pfam" id="PF21948">
    <property type="entry name" value="LplA-B_cat"/>
    <property type="match status" value="2"/>
</dbReference>
<name>A0A0C2Y248_HEBCY</name>
<evidence type="ECO:0000259" key="5">
    <source>
        <dbReference type="PROSITE" id="PS51733"/>
    </source>
</evidence>
<evidence type="ECO:0000256" key="3">
    <source>
        <dbReference type="ARBA" id="ARBA00008242"/>
    </source>
</evidence>
<dbReference type="Proteomes" id="UP000053424">
    <property type="component" value="Unassembled WGS sequence"/>
</dbReference>
<dbReference type="Gene3D" id="3.30.930.10">
    <property type="entry name" value="Bira Bifunctional Protein, Domain 2"/>
    <property type="match status" value="1"/>
</dbReference>
<evidence type="ECO:0000256" key="2">
    <source>
        <dbReference type="ARBA" id="ARBA00005085"/>
    </source>
</evidence>
<dbReference type="GO" id="GO:0005739">
    <property type="term" value="C:mitochondrion"/>
    <property type="evidence" value="ECO:0007669"/>
    <property type="project" value="TreeGrafter"/>
</dbReference>
<comment type="pathway">
    <text evidence="2">Protein modification; protein lipoylation via exogenous pathway; protein N(6)-(lipoyl)lysine from lipoate: step 2/2.</text>
</comment>
<reference evidence="6 7" key="1">
    <citation type="submission" date="2014-04" db="EMBL/GenBank/DDBJ databases">
        <authorList>
            <consortium name="DOE Joint Genome Institute"/>
            <person name="Kuo A."/>
            <person name="Gay G."/>
            <person name="Dore J."/>
            <person name="Kohler A."/>
            <person name="Nagy L.G."/>
            <person name="Floudas D."/>
            <person name="Copeland A."/>
            <person name="Barry K.W."/>
            <person name="Cichocki N."/>
            <person name="Veneault-Fourrey C."/>
            <person name="LaButti K."/>
            <person name="Lindquist E.A."/>
            <person name="Lipzen A."/>
            <person name="Lundell T."/>
            <person name="Morin E."/>
            <person name="Murat C."/>
            <person name="Sun H."/>
            <person name="Tunlid A."/>
            <person name="Henrissat B."/>
            <person name="Grigoriev I.V."/>
            <person name="Hibbett D.S."/>
            <person name="Martin F."/>
            <person name="Nordberg H.P."/>
            <person name="Cantor M.N."/>
            <person name="Hua S.X."/>
        </authorList>
    </citation>
    <scope>NUCLEOTIDE SEQUENCE [LARGE SCALE GENOMIC DNA]</scope>
    <source>
        <strain evidence="7">h7</strain>
    </source>
</reference>
<dbReference type="CDD" id="cd16443">
    <property type="entry name" value="LplA"/>
    <property type="match status" value="1"/>
</dbReference>
<dbReference type="InterPro" id="IPR004143">
    <property type="entry name" value="BPL_LPL_catalytic"/>
</dbReference>
<dbReference type="OrthoDB" id="201621at2759"/>
<keyword evidence="7" id="KW-1185">Reference proteome</keyword>
<comment type="similarity">
    <text evidence="3">Belongs to the LplA family.</text>
</comment>
<dbReference type="EMBL" id="KN831828">
    <property type="protein sequence ID" value="KIM35162.1"/>
    <property type="molecule type" value="Genomic_DNA"/>
</dbReference>
<dbReference type="PANTHER" id="PTHR12561:SF3">
    <property type="entry name" value="LIPOYLTRANSFERASE 1, MITOCHONDRIAL"/>
    <property type="match status" value="1"/>
</dbReference>
<evidence type="ECO:0000256" key="4">
    <source>
        <dbReference type="ARBA" id="ARBA00015925"/>
    </source>
</evidence>
<evidence type="ECO:0000313" key="6">
    <source>
        <dbReference type="EMBL" id="KIM35162.1"/>
    </source>
</evidence>
<sequence length="458" mass="51518">MRQWQTGRRVLTRLQPQNARLGIIHSLASHSRHKQSFQTLSTVSQTLEHKGLNESLTPEHAIYVSSSTDPLFNLTLEDWLFRNAPRSSPLLLIYRDSPCVIIGRNQNPWTEVNFPALRAVGTSFVRRRSGGGTVYHDLGNTNFSIHLPQSSFDRRATGNVILGAVRSLGIDAQLNDRNDICVGPYKISYPSRFFVISQSSRGPTRTENRRSSTHLSHCFTQNHLSPLPPVLMFVCSNYVSGSAYKIANKRSYHHGTMLISTKLNDLGELLRPQESNIVTKGVSSVRSPVSNLQLSNPSTTHETFTSAVVDAFRKEYRVHSGICMVEDTEDIKNMEYIRNGMAELSTWEWAFGQTPEFSRTLNKTFPWGEVSVEIRSKHGIILDCALEFKNAQINSTTTIQVAKKCKSFCVGQRYGFLREAPEDTQDTGFSEYPTSGSRPAEWVVPTQDTKSWLLGTLQ</sequence>
<organism evidence="6 7">
    <name type="scientific">Hebeloma cylindrosporum</name>
    <dbReference type="NCBI Taxonomy" id="76867"/>
    <lineage>
        <taxon>Eukaryota</taxon>
        <taxon>Fungi</taxon>
        <taxon>Dikarya</taxon>
        <taxon>Basidiomycota</taxon>
        <taxon>Agaricomycotina</taxon>
        <taxon>Agaricomycetes</taxon>
        <taxon>Agaricomycetidae</taxon>
        <taxon>Agaricales</taxon>
        <taxon>Agaricineae</taxon>
        <taxon>Hymenogastraceae</taxon>
        <taxon>Hebeloma</taxon>
    </lineage>
</organism>
<protein>
    <recommendedName>
        <fullName evidence="4">Putative lipoate-protein ligase A</fullName>
    </recommendedName>
</protein>
<dbReference type="InterPro" id="IPR045864">
    <property type="entry name" value="aa-tRNA-synth_II/BPL/LPL"/>
</dbReference>
<dbReference type="GO" id="GO:0009249">
    <property type="term" value="P:protein lipoylation"/>
    <property type="evidence" value="ECO:0007669"/>
    <property type="project" value="InterPro"/>
</dbReference>
<evidence type="ECO:0000256" key="1">
    <source>
        <dbReference type="ARBA" id="ARBA00003253"/>
    </source>
</evidence>
<dbReference type="HOGENOM" id="CLU_022986_3_1_1"/>
<accession>A0A0C2Y248</accession>
<dbReference type="UniPathway" id="UPA00537">
    <property type="reaction ID" value="UER00595"/>
</dbReference>
<dbReference type="InterPro" id="IPR004562">
    <property type="entry name" value="LipoylTrfase_LipoateP_Ligase"/>
</dbReference>
<feature type="domain" description="BPL/LPL catalytic" evidence="5">
    <location>
        <begin position="85"/>
        <end position="320"/>
    </location>
</feature>
<gene>
    <name evidence="6" type="ORF">M413DRAFT_368643</name>
</gene>
<dbReference type="SUPFAM" id="SSF55681">
    <property type="entry name" value="Class II aaRS and biotin synthetases"/>
    <property type="match status" value="2"/>
</dbReference>
<dbReference type="PANTHER" id="PTHR12561">
    <property type="entry name" value="LIPOATE-PROTEIN LIGASE"/>
    <property type="match status" value="1"/>
</dbReference>
<dbReference type="Gene3D" id="3.30.390.50">
    <property type="entry name" value="CO dehydrogenase flavoprotein, C-terminal domain"/>
    <property type="match status" value="1"/>
</dbReference>
<proteinExistence type="inferred from homology"/>
<dbReference type="GO" id="GO:0017118">
    <property type="term" value="F:lipoyltransferase activity"/>
    <property type="evidence" value="ECO:0007669"/>
    <property type="project" value="TreeGrafter"/>
</dbReference>